<accession>A0A0R1VV99</accession>
<organism evidence="1 2">
    <name type="scientific">Paucilactobacillus suebicus DSM 5007 = KCTC 3549</name>
    <dbReference type="NCBI Taxonomy" id="1423807"/>
    <lineage>
        <taxon>Bacteria</taxon>
        <taxon>Bacillati</taxon>
        <taxon>Bacillota</taxon>
        <taxon>Bacilli</taxon>
        <taxon>Lactobacillales</taxon>
        <taxon>Lactobacillaceae</taxon>
        <taxon>Paucilactobacillus</taxon>
    </lineage>
</organism>
<proteinExistence type="predicted"/>
<evidence type="ECO:0000313" key="2">
    <source>
        <dbReference type="Proteomes" id="UP000051820"/>
    </source>
</evidence>
<dbReference type="InterPro" id="IPR006724">
    <property type="entry name" value="Phage_TTP"/>
</dbReference>
<dbReference type="Pfam" id="PF04630">
    <property type="entry name" value="Phage_TTP_1"/>
    <property type="match status" value="1"/>
</dbReference>
<dbReference type="RefSeq" id="WP_010623278.1">
    <property type="nucleotide sequence ID" value="NZ_AZGF01000043.1"/>
</dbReference>
<evidence type="ECO:0000313" key="1">
    <source>
        <dbReference type="EMBL" id="KRM09357.1"/>
    </source>
</evidence>
<dbReference type="STRING" id="1423807.FD16_GL001817"/>
<sequence length="200" mass="21089">MLFDGIAGAFLALKDSDTNELIADATKGLSANGIYELNHTVLGVAEAKITGLQGKQAQITGNNTIQYVYSDPTAPTVALTVNDLPIDIGNKLTGVSASGLGYADDGTVPLGAVIVKVPSLRMPGVFVYYAFPSGSFTLGDPDFKSDDTSKKNVTTDSLSFAAITDDNIGGKLYRTYLSSDDGFSEDAMFKDLFPDYVSSK</sequence>
<gene>
    <name evidence="1" type="ORF">FD16_GL001817</name>
</gene>
<keyword evidence="2" id="KW-1185">Reference proteome</keyword>
<dbReference type="EMBL" id="AZGF01000043">
    <property type="protein sequence ID" value="KRM09357.1"/>
    <property type="molecule type" value="Genomic_DNA"/>
</dbReference>
<name>A0A0R1VV99_9LACO</name>
<dbReference type="PATRIC" id="fig|1423807.3.peg.1862"/>
<protein>
    <submittedName>
        <fullName evidence="1">Uncharacterized protein</fullName>
    </submittedName>
</protein>
<comment type="caution">
    <text evidence="1">The sequence shown here is derived from an EMBL/GenBank/DDBJ whole genome shotgun (WGS) entry which is preliminary data.</text>
</comment>
<dbReference type="Proteomes" id="UP000051820">
    <property type="component" value="Unassembled WGS sequence"/>
</dbReference>
<dbReference type="AlphaFoldDB" id="A0A0R1VV99"/>
<reference evidence="1 2" key="1">
    <citation type="journal article" date="2015" name="Genome Announc.">
        <title>Expanding the biotechnology potential of lactobacilli through comparative genomics of 213 strains and associated genera.</title>
        <authorList>
            <person name="Sun Z."/>
            <person name="Harris H.M."/>
            <person name="McCann A."/>
            <person name="Guo C."/>
            <person name="Argimon S."/>
            <person name="Zhang W."/>
            <person name="Yang X."/>
            <person name="Jeffery I.B."/>
            <person name="Cooney J.C."/>
            <person name="Kagawa T.F."/>
            <person name="Liu W."/>
            <person name="Song Y."/>
            <person name="Salvetti E."/>
            <person name="Wrobel A."/>
            <person name="Rasinkangas P."/>
            <person name="Parkhill J."/>
            <person name="Rea M.C."/>
            <person name="O'Sullivan O."/>
            <person name="Ritari J."/>
            <person name="Douillard F.P."/>
            <person name="Paul Ross R."/>
            <person name="Yang R."/>
            <person name="Briner A.E."/>
            <person name="Felis G.E."/>
            <person name="de Vos W.M."/>
            <person name="Barrangou R."/>
            <person name="Klaenhammer T.R."/>
            <person name="Caufield P.W."/>
            <person name="Cui Y."/>
            <person name="Zhang H."/>
            <person name="O'Toole P.W."/>
        </authorList>
    </citation>
    <scope>NUCLEOTIDE SEQUENCE [LARGE SCALE GENOMIC DNA]</scope>
    <source>
        <strain evidence="1 2">DSM 5007</strain>
    </source>
</reference>
<dbReference type="eggNOG" id="ENOG5031RHY">
    <property type="taxonomic scope" value="Bacteria"/>
</dbReference>
<dbReference type="OrthoDB" id="2143665at2"/>